<organism evidence="3">
    <name type="scientific">Hydrogenobacter sp</name>
    <dbReference type="NCBI Taxonomy" id="2152829"/>
    <lineage>
        <taxon>Bacteria</taxon>
        <taxon>Pseudomonadati</taxon>
        <taxon>Aquificota</taxon>
        <taxon>Aquificia</taxon>
        <taxon>Aquificales</taxon>
        <taxon>Aquificaceae</taxon>
        <taxon>Hydrogenobacter</taxon>
    </lineage>
</organism>
<keyword evidence="1 3" id="KW-0489">Methyltransferase</keyword>
<dbReference type="AlphaFoldDB" id="A0A7C2V2H1"/>
<evidence type="ECO:0000256" key="2">
    <source>
        <dbReference type="ARBA" id="ARBA00022679"/>
    </source>
</evidence>
<dbReference type="GO" id="GO:0032259">
    <property type="term" value="P:methylation"/>
    <property type="evidence" value="ECO:0007669"/>
    <property type="project" value="UniProtKB-KW"/>
</dbReference>
<dbReference type="Gene3D" id="3.40.50.12710">
    <property type="match status" value="1"/>
</dbReference>
<dbReference type="GO" id="GO:0035243">
    <property type="term" value="F:protein-arginine omega-N symmetric methyltransferase activity"/>
    <property type="evidence" value="ECO:0007669"/>
    <property type="project" value="TreeGrafter"/>
</dbReference>
<proteinExistence type="predicted"/>
<comment type="caution">
    <text evidence="3">The sequence shown here is derived from an EMBL/GenBank/DDBJ whole genome shotgun (WGS) entry which is preliminary data.</text>
</comment>
<name>A0A7C2V2H1_9AQUI</name>
<dbReference type="InterPro" id="IPR003788">
    <property type="entry name" value="NDUFAF7"/>
</dbReference>
<dbReference type="PANTHER" id="PTHR12049">
    <property type="entry name" value="PROTEIN ARGININE METHYLTRANSFERASE NDUFAF7, MITOCHONDRIAL"/>
    <property type="match status" value="1"/>
</dbReference>
<evidence type="ECO:0000313" key="3">
    <source>
        <dbReference type="EMBL" id="HEW45118.1"/>
    </source>
</evidence>
<dbReference type="EMBL" id="DSFP01000007">
    <property type="protein sequence ID" value="HEW45118.1"/>
    <property type="molecule type" value="Genomic_DNA"/>
</dbReference>
<dbReference type="SUPFAM" id="SSF53335">
    <property type="entry name" value="S-adenosyl-L-methionine-dependent methyltransferases"/>
    <property type="match status" value="1"/>
</dbReference>
<sequence length="312" mass="36697">MISFRDWMAHAVREYYHSDFRRDFFTAPELDRSFGYALAEYLASLIKNYEKPILFELGGGSGALAYDVLTYLKEKEPSLFERVSYYIYDFSPRLIELQKRKLKDFEEKVFWTENFFPMRGVVFSNEFFDCLPVHVIREGKELFLDGEKEVWQEISYEPLKDVLSRMGYEGLSQVVEVCLDCISFLKRIAENLLEGYHIVIDYGYTTQEMAKFPEGTVVGYKGHRFHSKPSLGMDITSHVNFSLLEEYGKDFGLQRMAFMSLRDFLLKSPTFLQELEKLSLSEFPEDIERLSRLKTLLISMGERFRVLVQKKL</sequence>
<dbReference type="Pfam" id="PF02636">
    <property type="entry name" value="Methyltransf_28"/>
    <property type="match status" value="1"/>
</dbReference>
<dbReference type="PANTHER" id="PTHR12049:SF7">
    <property type="entry name" value="PROTEIN ARGININE METHYLTRANSFERASE NDUFAF7, MITOCHONDRIAL"/>
    <property type="match status" value="1"/>
</dbReference>
<accession>A0A7C2V2H1</accession>
<reference evidence="3" key="1">
    <citation type="journal article" date="2020" name="mSystems">
        <title>Genome- and Community-Level Interaction Insights into Carbon Utilization and Element Cycling Functions of Hydrothermarchaeota in Hydrothermal Sediment.</title>
        <authorList>
            <person name="Zhou Z."/>
            <person name="Liu Y."/>
            <person name="Xu W."/>
            <person name="Pan J."/>
            <person name="Luo Z.H."/>
            <person name="Li M."/>
        </authorList>
    </citation>
    <scope>NUCLEOTIDE SEQUENCE [LARGE SCALE GENOMIC DNA]</scope>
    <source>
        <strain evidence="3">SpSt-132</strain>
    </source>
</reference>
<protein>
    <submittedName>
        <fullName evidence="3">Class I SAM-dependent methyltransferase</fullName>
    </submittedName>
</protein>
<dbReference type="InterPro" id="IPR029063">
    <property type="entry name" value="SAM-dependent_MTases_sf"/>
</dbReference>
<evidence type="ECO:0000256" key="1">
    <source>
        <dbReference type="ARBA" id="ARBA00022603"/>
    </source>
</evidence>
<keyword evidence="2 3" id="KW-0808">Transferase</keyword>
<gene>
    <name evidence="3" type="ORF">ENO47_00345</name>
</gene>
<dbReference type="InterPro" id="IPR038375">
    <property type="entry name" value="NDUFAF7_sf"/>
</dbReference>